<feature type="transmembrane region" description="Helical" evidence="6">
    <location>
        <begin position="397"/>
        <end position="416"/>
    </location>
</feature>
<dbReference type="EMBL" id="AP010656">
    <property type="protein sequence ID" value="BAG83325.1"/>
    <property type="molecule type" value="Genomic_DNA"/>
</dbReference>
<evidence type="ECO:0000313" key="7">
    <source>
        <dbReference type="EMBL" id="BAG83325.1"/>
    </source>
</evidence>
<dbReference type="InterPro" id="IPR036259">
    <property type="entry name" value="MFS_trans_sf"/>
</dbReference>
<keyword evidence="8" id="KW-1185">Reference proteome</keyword>
<organism evidence="7 8">
    <name type="scientific">Azobacteroides pseudotrichonymphae genomovar. CFP2</name>
    <dbReference type="NCBI Taxonomy" id="511995"/>
    <lineage>
        <taxon>Bacteria</taxon>
        <taxon>Pseudomonadati</taxon>
        <taxon>Bacteroidota</taxon>
        <taxon>Bacteroidia</taxon>
        <taxon>Bacteroidales</taxon>
        <taxon>Candidatus Azobacteroides</taxon>
    </lineage>
</organism>
<dbReference type="KEGG" id="aps:CFPG_062"/>
<dbReference type="PANTHER" id="PTHR43702:SF3">
    <property type="entry name" value="PROTEIN TSGA"/>
    <property type="match status" value="1"/>
</dbReference>
<name>B6YQ53_AZOPC</name>
<dbReference type="OrthoDB" id="9786665at2"/>
<feature type="transmembrane region" description="Helical" evidence="6">
    <location>
        <begin position="12"/>
        <end position="34"/>
    </location>
</feature>
<dbReference type="HOGENOM" id="CLU_028452_2_1_10"/>
<dbReference type="InterPro" id="IPR011701">
    <property type="entry name" value="MFS"/>
</dbReference>
<dbReference type="Proteomes" id="UP000000723">
    <property type="component" value="Chromosome"/>
</dbReference>
<evidence type="ECO:0000256" key="1">
    <source>
        <dbReference type="ARBA" id="ARBA00004429"/>
    </source>
</evidence>
<dbReference type="STRING" id="511995.CFPG_062"/>
<keyword evidence="3 6" id="KW-0812">Transmembrane</keyword>
<feature type="transmembrane region" description="Helical" evidence="6">
    <location>
        <begin position="220"/>
        <end position="238"/>
    </location>
</feature>
<dbReference type="RefSeq" id="WP_012573086.1">
    <property type="nucleotide sequence ID" value="NC_011565.1"/>
</dbReference>
<feature type="transmembrane region" description="Helical" evidence="6">
    <location>
        <begin position="78"/>
        <end position="96"/>
    </location>
</feature>
<reference evidence="8" key="1">
    <citation type="journal article" date="2008" name="Science">
        <title>Genome of an endosymbiont coupling N2 fixation to cellulolysis within RT protist cells in termite gut.</title>
        <authorList>
            <person name="Hongoh Y."/>
            <person name="Sharma V.K."/>
            <person name="Prakash T."/>
            <person name="Noda S."/>
            <person name="Toh H."/>
            <person name="Taylor T.D."/>
            <person name="Kudo T."/>
            <person name="Sakaki Y."/>
            <person name="Toyoda A."/>
            <person name="Hattori M."/>
            <person name="Ohkuma M."/>
        </authorList>
    </citation>
    <scope>NUCLEOTIDE SEQUENCE [LARGE SCALE GENOMIC DNA]</scope>
</reference>
<feature type="transmembrane region" description="Helical" evidence="6">
    <location>
        <begin position="364"/>
        <end position="385"/>
    </location>
</feature>
<evidence type="ECO:0000313" key="8">
    <source>
        <dbReference type="Proteomes" id="UP000000723"/>
    </source>
</evidence>
<feature type="transmembrane region" description="Helical" evidence="6">
    <location>
        <begin position="143"/>
        <end position="166"/>
    </location>
</feature>
<evidence type="ECO:0000256" key="3">
    <source>
        <dbReference type="ARBA" id="ARBA00022692"/>
    </source>
</evidence>
<sequence length="428" mass="45179">MSTEKKNSNVIAIIMMITLLGMIGFVTNLAAPVGTIWKNQYENSNFLGMLGNLMNFAAYAFIGIPAGKLLEKVGYKKTALCAIIVGFLGISIQFVSGKTNGNLGFIIYLLGAFVAGFSMCMLNTVANPMLNEMGGGGKKGSTLLQAGGVCNSCLATLAPILVGALIGEITKGTTFSNVNPVLFIGMSVFAFVGVVLYTVDIPEPAIDKKVGDISSKYSAWSFRHFVLGAVGIFVYVGIEVGIPGTMKFFLESREGGSLPPAAAGTVAGTYWFLMLIGRLFGTSIANKVSSKTLLAVASGIAIFLILTAISIADSEKIKMPVFTGSAFGLQGVPISALFLVLVGFCTSVMWGSIFNLAIEGLGKYVTTASGIYMMMVMGGGIIPLIQNGIVDLTDKNYMISYCLPLAGLVYLFYYALFGSKNVNKDIPV</sequence>
<gene>
    <name evidence="7" type="ordered locus">CFPG_062</name>
</gene>
<feature type="transmembrane region" description="Helical" evidence="6">
    <location>
        <begin position="102"/>
        <end position="122"/>
    </location>
</feature>
<protein>
    <submittedName>
        <fullName evidence="7">Glucose/galactose transporter</fullName>
    </submittedName>
</protein>
<keyword evidence="2" id="KW-1003">Cell membrane</keyword>
<dbReference type="eggNOG" id="COG0738">
    <property type="taxonomic scope" value="Bacteria"/>
</dbReference>
<keyword evidence="5 6" id="KW-0472">Membrane</keyword>
<accession>B6YQ53</accession>
<feature type="transmembrane region" description="Helical" evidence="6">
    <location>
        <begin position="46"/>
        <end position="66"/>
    </location>
</feature>
<feature type="transmembrane region" description="Helical" evidence="6">
    <location>
        <begin position="178"/>
        <end position="199"/>
    </location>
</feature>
<evidence type="ECO:0000256" key="4">
    <source>
        <dbReference type="ARBA" id="ARBA00022989"/>
    </source>
</evidence>
<dbReference type="Pfam" id="PF07690">
    <property type="entry name" value="MFS_1"/>
    <property type="match status" value="1"/>
</dbReference>
<dbReference type="AlphaFoldDB" id="B6YQ53"/>
<proteinExistence type="predicted"/>
<dbReference type="GO" id="GO:0022857">
    <property type="term" value="F:transmembrane transporter activity"/>
    <property type="evidence" value="ECO:0007669"/>
    <property type="project" value="InterPro"/>
</dbReference>
<evidence type="ECO:0000256" key="2">
    <source>
        <dbReference type="ARBA" id="ARBA00022475"/>
    </source>
</evidence>
<dbReference type="Gene3D" id="1.20.1250.20">
    <property type="entry name" value="MFS general substrate transporter like domains"/>
    <property type="match status" value="2"/>
</dbReference>
<evidence type="ECO:0000256" key="6">
    <source>
        <dbReference type="SAM" id="Phobius"/>
    </source>
</evidence>
<feature type="transmembrane region" description="Helical" evidence="6">
    <location>
        <begin position="332"/>
        <end position="357"/>
    </location>
</feature>
<dbReference type="InterPro" id="IPR050375">
    <property type="entry name" value="MFS_TsgA-like"/>
</dbReference>
<feature type="transmembrane region" description="Helical" evidence="6">
    <location>
        <begin position="292"/>
        <end position="312"/>
    </location>
</feature>
<comment type="subcellular location">
    <subcellularLocation>
        <location evidence="1">Cell inner membrane</location>
        <topology evidence="1">Multi-pass membrane protein</topology>
    </subcellularLocation>
</comment>
<dbReference type="SUPFAM" id="SSF103473">
    <property type="entry name" value="MFS general substrate transporter"/>
    <property type="match status" value="1"/>
</dbReference>
<keyword evidence="4 6" id="KW-1133">Transmembrane helix</keyword>
<dbReference type="GO" id="GO:0005886">
    <property type="term" value="C:plasma membrane"/>
    <property type="evidence" value="ECO:0007669"/>
    <property type="project" value="UniProtKB-SubCell"/>
</dbReference>
<feature type="transmembrane region" description="Helical" evidence="6">
    <location>
        <begin position="258"/>
        <end position="280"/>
    </location>
</feature>
<evidence type="ECO:0000256" key="5">
    <source>
        <dbReference type="ARBA" id="ARBA00023136"/>
    </source>
</evidence>
<dbReference type="PANTHER" id="PTHR43702">
    <property type="entry name" value="L-FUCOSE-PROTON SYMPORTER"/>
    <property type="match status" value="1"/>
</dbReference>